<dbReference type="STRING" id="1797737.A2196_00635"/>
<dbReference type="SUPFAM" id="SSF56300">
    <property type="entry name" value="Metallo-dependent phosphatases"/>
    <property type="match status" value="1"/>
</dbReference>
<dbReference type="Proteomes" id="UP000176751">
    <property type="component" value="Unassembled WGS sequence"/>
</dbReference>
<dbReference type="PANTHER" id="PTHR43143:SF1">
    <property type="entry name" value="SERINE_THREONINE-PROTEIN PHOSPHATASE CPPED1"/>
    <property type="match status" value="1"/>
</dbReference>
<dbReference type="Gene3D" id="3.60.21.10">
    <property type="match status" value="1"/>
</dbReference>
<keyword evidence="1" id="KW-1133">Transmembrane helix</keyword>
<protein>
    <submittedName>
        <fullName evidence="3">Uncharacterized protein</fullName>
    </submittedName>
</protein>
<dbReference type="InterPro" id="IPR029052">
    <property type="entry name" value="Metallo-depent_PP-like"/>
</dbReference>
<organism evidence="3 4">
    <name type="scientific">Candidatus Curtissbacteria bacterium RIFOXYA1_FULL_41_14</name>
    <dbReference type="NCBI Taxonomy" id="1797737"/>
    <lineage>
        <taxon>Bacteria</taxon>
        <taxon>Candidatus Curtissiibacteriota</taxon>
    </lineage>
</organism>
<gene>
    <name evidence="3" type="ORF">A2196_00635</name>
</gene>
<reference evidence="3 4" key="1">
    <citation type="journal article" date="2016" name="Nat. Commun.">
        <title>Thousands of microbial genomes shed light on interconnected biogeochemical processes in an aquifer system.</title>
        <authorList>
            <person name="Anantharaman K."/>
            <person name="Brown C.T."/>
            <person name="Hug L.A."/>
            <person name="Sharon I."/>
            <person name="Castelle C.J."/>
            <person name="Probst A.J."/>
            <person name="Thomas B.C."/>
            <person name="Singh A."/>
            <person name="Wilkins M.J."/>
            <person name="Karaoz U."/>
            <person name="Brodie E.L."/>
            <person name="Williams K.H."/>
            <person name="Hubbard S.S."/>
            <person name="Banfield J.F."/>
        </authorList>
    </citation>
    <scope>NUCLEOTIDE SEQUENCE [LARGE SCALE GENOMIC DNA]</scope>
</reference>
<keyword evidence="1" id="KW-0472">Membrane</keyword>
<evidence type="ECO:0000256" key="1">
    <source>
        <dbReference type="SAM" id="Phobius"/>
    </source>
</evidence>
<evidence type="ECO:0000313" key="3">
    <source>
        <dbReference type="EMBL" id="OGE01202.1"/>
    </source>
</evidence>
<dbReference type="PANTHER" id="PTHR43143">
    <property type="entry name" value="METALLOPHOSPHOESTERASE, CALCINEURIN SUPERFAMILY"/>
    <property type="match status" value="1"/>
</dbReference>
<keyword evidence="2" id="KW-0732">Signal</keyword>
<name>A0A1F5HAZ1_9BACT</name>
<feature type="signal peptide" evidence="2">
    <location>
        <begin position="1"/>
        <end position="27"/>
    </location>
</feature>
<feature type="transmembrane region" description="Helical" evidence="1">
    <location>
        <begin position="327"/>
        <end position="346"/>
    </location>
</feature>
<evidence type="ECO:0000256" key="2">
    <source>
        <dbReference type="SAM" id="SignalP"/>
    </source>
</evidence>
<dbReference type="AlphaFoldDB" id="A0A1F5HAZ1"/>
<proteinExistence type="predicted"/>
<feature type="chain" id="PRO_5009518773" evidence="2">
    <location>
        <begin position="28"/>
        <end position="349"/>
    </location>
</feature>
<dbReference type="EMBL" id="MFCA01000029">
    <property type="protein sequence ID" value="OGE01202.1"/>
    <property type="molecule type" value="Genomic_DNA"/>
</dbReference>
<evidence type="ECO:0000313" key="4">
    <source>
        <dbReference type="Proteomes" id="UP000176751"/>
    </source>
</evidence>
<comment type="caution">
    <text evidence="3">The sequence shown here is derived from an EMBL/GenBank/DDBJ whole genome shotgun (WGS) entry which is preliminary data.</text>
</comment>
<sequence length="349" mass="39907">MKLSRLLLIFSVALLTVLVTCQGQTLAQMSPNPSVDPQKYSFIVAGHAYGSHSGNNLGIYPKFLNNLSNVLGKKEIAFVIFTGDALRAPASEKAWQKAQEETDKLGLLAYFALGNHDNSDYGSNFLHQKFGATFYKFDIGSERFIILDSQKDKLKIDQDQLDFLKQNLESGENPKNIFILFHELLWNKNPKYRQVFANNRSRYGWSELENSNFWEEIFPLLQQYHSKNIYVIAGDTGGRPDSIPAFYEKLDNINLISSGMGEIKDENYILVNVENGNVSFKLIPLNEKNNLRDLEFYNLKNIEELNNRNYILQAKTVISSALKDNSYWYGFLTGLFLAVFVFAFVARRK</sequence>
<dbReference type="InterPro" id="IPR051918">
    <property type="entry name" value="STPP_CPPED1"/>
</dbReference>
<keyword evidence="1" id="KW-0812">Transmembrane</keyword>
<accession>A0A1F5HAZ1</accession>